<gene>
    <name evidence="1" type="ORF">MHI_LOCUS649740</name>
</gene>
<comment type="caution">
    <text evidence="1">The sequence shown here is derived from an EMBL/GenBank/DDBJ whole genome shotgun (WGS) entry which is preliminary data.</text>
</comment>
<organism evidence="1 2">
    <name type="scientific">Heterotrigona itama</name>
    <dbReference type="NCBI Taxonomy" id="395501"/>
    <lineage>
        <taxon>Eukaryota</taxon>
        <taxon>Metazoa</taxon>
        <taxon>Ecdysozoa</taxon>
        <taxon>Arthropoda</taxon>
        <taxon>Hexapoda</taxon>
        <taxon>Insecta</taxon>
        <taxon>Pterygota</taxon>
        <taxon>Neoptera</taxon>
        <taxon>Endopterygota</taxon>
        <taxon>Hymenoptera</taxon>
        <taxon>Apocrita</taxon>
        <taxon>Aculeata</taxon>
        <taxon>Apoidea</taxon>
        <taxon>Anthophila</taxon>
        <taxon>Apidae</taxon>
        <taxon>Heterotrigona</taxon>
    </lineage>
</organism>
<keyword evidence="2" id="KW-1185">Reference proteome</keyword>
<dbReference type="EMBL" id="CAJDYZ010009422">
    <property type="protein sequence ID" value="CAD1476501.1"/>
    <property type="molecule type" value="Genomic_DNA"/>
</dbReference>
<sequence length="139" mass="16481">MHHSTKSHQGALGPRCSHLDRARERRRSLFCPRSHLSLSSPFSFALSLLCSQPPSESALQQFQPRPRSKQILAGVLWWVGDRRNNEDIRLDGSQHSEHDTLFHWISFSRYVWRFEMILRVMLMVETLWRDRVEILEQRS</sequence>
<dbReference type="OrthoDB" id="10502012at2759"/>
<reference evidence="1" key="1">
    <citation type="submission" date="2020-07" db="EMBL/GenBank/DDBJ databases">
        <authorList>
            <person name="Nazaruddin N."/>
        </authorList>
    </citation>
    <scope>NUCLEOTIDE SEQUENCE</scope>
</reference>
<name>A0A6V7HDI8_9HYME</name>
<accession>A0A6V7HDI8</accession>
<evidence type="ECO:0000313" key="1">
    <source>
        <dbReference type="EMBL" id="CAD1476501.1"/>
    </source>
</evidence>
<dbReference type="AlphaFoldDB" id="A0A6V7HDI8"/>
<protein>
    <submittedName>
        <fullName evidence="1">Uncharacterized protein</fullName>
    </submittedName>
</protein>
<dbReference type="Proteomes" id="UP000752696">
    <property type="component" value="Unassembled WGS sequence"/>
</dbReference>
<evidence type="ECO:0000313" key="2">
    <source>
        <dbReference type="Proteomes" id="UP000752696"/>
    </source>
</evidence>
<proteinExistence type="predicted"/>